<dbReference type="PANTHER" id="PTHR13315">
    <property type="entry name" value="METALLO PHOSPHOESTERASE RELATED"/>
    <property type="match status" value="1"/>
</dbReference>
<reference evidence="6" key="1">
    <citation type="submission" date="2014-02" db="EMBL/GenBank/DDBJ databases">
        <authorList>
            <person name="Genoscope - CEA"/>
        </authorList>
    </citation>
    <scope>NUCLEOTIDE SEQUENCE</scope>
    <source>
        <strain evidence="6">LS3</strain>
    </source>
</reference>
<sequence>MTSVVFRKALLVLLVAWFCIRLYVENYDRLNRQKCRFRPDADVKLMVFGDPQIPGSRNVSLRKRLDVFGNDHYLGHVYKVLRSHANPNQVAVMGDLLSSQWIDDEEFYSRVDRYSNRIFPHSNDIELFNVSGNHDVGYSGEMTVERISRYEHAFGKVNFVRDFGDWRIVCINSLSLDGPQYDTQFNKQTLEFLDQLSPSENPTVLLTHVPLHKESGVCSDGPLFRYYEWGTLKEQNHLSEEVSNRVLNAVFPPGSGGGVVVAGHDHEGCQASYVRTSDKEWAAKVFDATEQGAIQEYTVRSMMGAYGGNGGLLEGTRTADGSWSFEFKLCPFAVQHIWWVSKVLDVMVHSFLALYTIVRITELVRHRPRPRAKIEKAD</sequence>
<evidence type="ECO:0000256" key="3">
    <source>
        <dbReference type="ARBA" id="ARBA00022989"/>
    </source>
</evidence>
<dbReference type="SUPFAM" id="SSF56300">
    <property type="entry name" value="Metallo-dependent phosphatases"/>
    <property type="match status" value="1"/>
</dbReference>
<dbReference type="GO" id="GO:0016020">
    <property type="term" value="C:membrane"/>
    <property type="evidence" value="ECO:0007669"/>
    <property type="project" value="UniProtKB-SubCell"/>
</dbReference>
<evidence type="ECO:0000256" key="1">
    <source>
        <dbReference type="ARBA" id="ARBA00004141"/>
    </source>
</evidence>
<dbReference type="InterPro" id="IPR029052">
    <property type="entry name" value="Metallo-depent_PP-like"/>
</dbReference>
<dbReference type="Pfam" id="PF00149">
    <property type="entry name" value="Metallophos"/>
    <property type="match status" value="1"/>
</dbReference>
<organism evidence="6">
    <name type="scientific">Blastobotrys adeninivorans</name>
    <name type="common">Yeast</name>
    <name type="synonym">Arxula adeninivorans</name>
    <dbReference type="NCBI Taxonomy" id="409370"/>
    <lineage>
        <taxon>Eukaryota</taxon>
        <taxon>Fungi</taxon>
        <taxon>Dikarya</taxon>
        <taxon>Ascomycota</taxon>
        <taxon>Saccharomycotina</taxon>
        <taxon>Dipodascomycetes</taxon>
        <taxon>Dipodascales</taxon>
        <taxon>Trichomonascaceae</taxon>
        <taxon>Blastobotrys</taxon>
    </lineage>
</organism>
<dbReference type="EMBL" id="HG937692">
    <property type="protein sequence ID" value="CDP36244.1"/>
    <property type="molecule type" value="Genomic_DNA"/>
</dbReference>
<evidence type="ECO:0000259" key="5">
    <source>
        <dbReference type="Pfam" id="PF00149"/>
    </source>
</evidence>
<accession>A0A060T652</accession>
<evidence type="ECO:0000313" key="6">
    <source>
        <dbReference type="EMBL" id="CDP36244.1"/>
    </source>
</evidence>
<reference evidence="6" key="2">
    <citation type="submission" date="2014-06" db="EMBL/GenBank/DDBJ databases">
        <title>The complete genome of Blastobotrys (Arxula) adeninivorans LS3 - a yeast of biotechnological interest.</title>
        <authorList>
            <person name="Kunze G."/>
            <person name="Gaillardin C."/>
            <person name="Czernicka M."/>
            <person name="Durrens P."/>
            <person name="Martin T."/>
            <person name="Boer E."/>
            <person name="Gabaldon T."/>
            <person name="Cruz J."/>
            <person name="Talla E."/>
            <person name="Marck C."/>
            <person name="Goffeau A."/>
            <person name="Barbe V."/>
            <person name="Baret P."/>
            <person name="Baronian K."/>
            <person name="Beier S."/>
            <person name="Bleykasten C."/>
            <person name="Bode R."/>
            <person name="Casaregola S."/>
            <person name="Despons L."/>
            <person name="Fairhead C."/>
            <person name="Giersberg M."/>
            <person name="Gierski P."/>
            <person name="Hahnel U."/>
            <person name="Hartmann A."/>
            <person name="Jankowska D."/>
            <person name="Jubin C."/>
            <person name="Jung P."/>
            <person name="Lafontaine I."/>
            <person name="Leh-Louis V."/>
            <person name="Lemaire M."/>
            <person name="Marcet-Houben M."/>
            <person name="Mascher M."/>
            <person name="Morel G."/>
            <person name="Richard G.-F."/>
            <person name="Riechen J."/>
            <person name="Sacerdot C."/>
            <person name="Sarkar A."/>
            <person name="Savel G."/>
            <person name="Schacherer J."/>
            <person name="Sherman D."/>
            <person name="Straub M.-L."/>
            <person name="Stein N."/>
            <person name="Thierry A."/>
            <person name="Trautwein-Schult A."/>
            <person name="Westhof E."/>
            <person name="Worch S."/>
            <person name="Dujon B."/>
            <person name="Souciet J.-L."/>
            <person name="Wincker P."/>
            <person name="Scholz U."/>
            <person name="Neuveglise N."/>
        </authorList>
    </citation>
    <scope>NUCLEOTIDE SEQUENCE</scope>
    <source>
        <strain evidence="6">LS3</strain>
    </source>
</reference>
<dbReference type="GO" id="GO:0016787">
    <property type="term" value="F:hydrolase activity"/>
    <property type="evidence" value="ECO:0007669"/>
    <property type="project" value="InterPro"/>
</dbReference>
<dbReference type="InterPro" id="IPR004843">
    <property type="entry name" value="Calcineurin-like_PHP"/>
</dbReference>
<gene>
    <name evidence="6" type="ORF">GNLVRS02_ARAD1B08492g</name>
</gene>
<dbReference type="PANTHER" id="PTHR13315:SF1">
    <property type="entry name" value="PROTEIN TED1"/>
    <property type="match status" value="1"/>
</dbReference>
<dbReference type="AlphaFoldDB" id="A0A060T652"/>
<dbReference type="GO" id="GO:0005783">
    <property type="term" value="C:endoplasmic reticulum"/>
    <property type="evidence" value="ECO:0007669"/>
    <property type="project" value="TreeGrafter"/>
</dbReference>
<name>A0A060T652_BLAAD</name>
<dbReference type="Gene3D" id="3.60.21.10">
    <property type="match status" value="1"/>
</dbReference>
<keyword evidence="3" id="KW-1133">Transmembrane helix</keyword>
<dbReference type="GO" id="GO:0006506">
    <property type="term" value="P:GPI anchor biosynthetic process"/>
    <property type="evidence" value="ECO:0007669"/>
    <property type="project" value="InterPro"/>
</dbReference>
<dbReference type="InterPro" id="IPR033308">
    <property type="entry name" value="PGAP5/Cdc1/Ted1"/>
</dbReference>
<protein>
    <submittedName>
        <fullName evidence="6">ARAD1B08492p</fullName>
    </submittedName>
</protein>
<feature type="domain" description="Calcineurin-like phosphoesterase" evidence="5">
    <location>
        <begin position="44"/>
        <end position="267"/>
    </location>
</feature>
<keyword evidence="4" id="KW-0472">Membrane</keyword>
<evidence type="ECO:0000256" key="2">
    <source>
        <dbReference type="ARBA" id="ARBA00022692"/>
    </source>
</evidence>
<dbReference type="PhylomeDB" id="A0A060T652"/>
<keyword evidence="2" id="KW-0812">Transmembrane</keyword>
<proteinExistence type="predicted"/>
<comment type="subcellular location">
    <subcellularLocation>
        <location evidence="1">Membrane</location>
        <topology evidence="1">Multi-pass membrane protein</topology>
    </subcellularLocation>
</comment>
<evidence type="ECO:0000256" key="4">
    <source>
        <dbReference type="ARBA" id="ARBA00023136"/>
    </source>
</evidence>